<accession>A0A3F3AG17</accession>
<dbReference type="SUPFAM" id="SSF56601">
    <property type="entry name" value="beta-lactamase/transpeptidase-like"/>
    <property type="match status" value="1"/>
</dbReference>
<evidence type="ECO:0000259" key="2">
    <source>
        <dbReference type="Pfam" id="PF00144"/>
    </source>
</evidence>
<evidence type="ECO:0000256" key="1">
    <source>
        <dbReference type="SAM" id="SignalP"/>
    </source>
</evidence>
<dbReference type="InterPro" id="IPR012338">
    <property type="entry name" value="Beta-lactam/transpept-like"/>
</dbReference>
<dbReference type="Gene3D" id="3.40.710.10">
    <property type="entry name" value="DD-peptidase/beta-lactamase superfamily"/>
    <property type="match status" value="1"/>
</dbReference>
<reference evidence="3 4" key="1">
    <citation type="journal article" date="2007" name="PLoS ONE">
        <title>Analysis of the neurotoxin complex genes in Clostridium botulinum A1-A4 and B1 strains: BoNT/A3, /Ba4 and /B1 clusters are located within plasmids.</title>
        <authorList>
            <person name="Smith T.J."/>
            <person name="Hill K.K."/>
            <person name="Foley B.T."/>
            <person name="Detter J.C."/>
            <person name="Munk A.C."/>
            <person name="Bruce D.C."/>
            <person name="Doggett N.A."/>
            <person name="Smith L.A."/>
            <person name="Marks J.D."/>
            <person name="Xie G."/>
            <person name="Brettin T.S."/>
        </authorList>
    </citation>
    <scope>NUCLEOTIDE SEQUENCE [LARGE SCALE GENOMIC DNA]</scope>
    <source>
        <strain evidence="4">657 / Type Ba4</strain>
    </source>
</reference>
<evidence type="ECO:0000313" key="4">
    <source>
        <dbReference type="Proteomes" id="UP000002333"/>
    </source>
</evidence>
<keyword evidence="1" id="KW-0732">Signal</keyword>
<sequence>MRISKKISILIRMFLLSSIGSGYTMNSTENEKKETTDATVSKEVQQFDKQLTSLLDSLKVPGIAVLVFTKDKVLYKKEIGYANIEKKIPYTLDTVTNIASISKTFIGGSLAKAQEDGLLSLDEDINGILPFKVVNPYFPNEKITLKNLASHTSGINDDDTKYINSYSAYGAKNMTLKDFLYNYLNPEGKWYSKDNFSNNKPGTSFSYSNIGSALAGYCIEARCNMTYANYVRKNIFEKLFMSSSGWDRSEFNPANIAIDYSKLRVDFANHTESMGDTLEPMPAYELITYPDGGVMTTVNDLSKYLQAVMKRQDTFITEKSIDLMLQKQFNHTNIPPECKETNENIGLFWSYNGERIWGHTGSDPGVDTSMYVNSNNIGIITFINTDDSSLDEEKYGELINLLINCPIK</sequence>
<dbReference type="InterPro" id="IPR001466">
    <property type="entry name" value="Beta-lactam-related"/>
</dbReference>
<feature type="signal peptide" evidence="1">
    <location>
        <begin position="1"/>
        <end position="22"/>
    </location>
</feature>
<feature type="chain" id="PRO_5017763804" evidence="1">
    <location>
        <begin position="23"/>
        <end position="408"/>
    </location>
</feature>
<dbReference type="InterPro" id="IPR050491">
    <property type="entry name" value="AmpC-like"/>
</dbReference>
<dbReference type="PANTHER" id="PTHR46825:SF9">
    <property type="entry name" value="BETA-LACTAMASE-RELATED DOMAIN-CONTAINING PROTEIN"/>
    <property type="match status" value="1"/>
</dbReference>
<dbReference type="Proteomes" id="UP000002333">
    <property type="component" value="Chromosome"/>
</dbReference>
<dbReference type="KEGG" id="cbi:CLJ_B3108"/>
<dbReference type="AlphaFoldDB" id="A0A3F3AG17"/>
<reference evidence="4" key="2">
    <citation type="submission" date="2008-05" db="EMBL/GenBank/DDBJ databases">
        <title>Genome sequence of Clostridium botulinum Ba4 strain 657.</title>
        <authorList>
            <person name="Shrivastava S."/>
            <person name="Brown J.L."/>
            <person name="Bruce D."/>
            <person name="Detter C."/>
            <person name="Munk C."/>
            <person name="Smith L.A."/>
            <person name="Smith T.J."/>
            <person name="Sutton G."/>
            <person name="Brettin T.S."/>
        </authorList>
    </citation>
    <scope>NUCLEOTIDE SEQUENCE [LARGE SCALE GENOMIC DNA]</scope>
    <source>
        <strain evidence="4">657 / Type Ba4</strain>
    </source>
</reference>
<dbReference type="EMBL" id="CP001083">
    <property type="protein sequence ID" value="ACQ54643.1"/>
    <property type="molecule type" value="Genomic_DNA"/>
</dbReference>
<dbReference type="PANTHER" id="PTHR46825">
    <property type="entry name" value="D-ALANYL-D-ALANINE-CARBOXYPEPTIDASE/ENDOPEPTIDASE AMPH"/>
    <property type="match status" value="1"/>
</dbReference>
<dbReference type="Pfam" id="PF00144">
    <property type="entry name" value="Beta-lactamase"/>
    <property type="match status" value="1"/>
</dbReference>
<proteinExistence type="predicted"/>
<feature type="domain" description="Beta-lactamase-related" evidence="2">
    <location>
        <begin position="48"/>
        <end position="393"/>
    </location>
</feature>
<name>A0A3F3AG17_CLOB6</name>
<protein>
    <submittedName>
        <fullName evidence="3">Beta-lactamase</fullName>
    </submittedName>
</protein>
<organism evidence="3 4">
    <name type="scientific">Clostridium botulinum (strain 657 / Type Ba4)</name>
    <dbReference type="NCBI Taxonomy" id="515621"/>
    <lineage>
        <taxon>Bacteria</taxon>
        <taxon>Bacillati</taxon>
        <taxon>Bacillota</taxon>
        <taxon>Clostridia</taxon>
        <taxon>Eubacteriales</taxon>
        <taxon>Clostridiaceae</taxon>
        <taxon>Clostridium</taxon>
    </lineage>
</organism>
<gene>
    <name evidence="3" type="ordered locus">CLJ_B3108</name>
</gene>
<dbReference type="RefSeq" id="WP_012721281.1">
    <property type="nucleotide sequence ID" value="NC_012658.1"/>
</dbReference>
<evidence type="ECO:0000313" key="3">
    <source>
        <dbReference type="EMBL" id="ACQ54643.1"/>
    </source>
</evidence>